<sequence length="277" mass="29827">MFKLAMYQVDAFTSELFRGNPAAVVPLDDWLPDATLQAIAAENNLSETAFIVKPPTALAPPHAGASAHAPLHWGLRWFTPACEVNLCGHATLAAAWVITHKLQPHLREVAFDTASGVLRVVRGLEFLTMDFPADPPVPAAVPDALVDALGVHIVEYWTGTTMNLARLESRKAVEAALPVGTLDCLEERNLIITAEDDDYDFVSRMFGPFAGIAEDPVTGSAHCLLAPFWAARLRKTTLNGWQASQRGGAVLCELVGERVKLSGTCVEFLSGTICVPS</sequence>
<evidence type="ECO:0000313" key="4">
    <source>
        <dbReference type="Proteomes" id="UP000675920"/>
    </source>
</evidence>
<protein>
    <submittedName>
        <fullName evidence="5">PhzF family phenazine biosynthesis protein</fullName>
    </submittedName>
</protein>
<dbReference type="AlphaFoldDB" id="A0A8B6X1K9"/>
<accession>A0A8B6X1K9</accession>
<dbReference type="Pfam" id="PF02567">
    <property type="entry name" value="PhzC-PhzF"/>
    <property type="match status" value="1"/>
</dbReference>
<dbReference type="GO" id="GO:0005737">
    <property type="term" value="C:cytoplasm"/>
    <property type="evidence" value="ECO:0007669"/>
    <property type="project" value="TreeGrafter"/>
</dbReference>
<dbReference type="PANTHER" id="PTHR13774:SF17">
    <property type="entry name" value="PHENAZINE BIOSYNTHESIS-LIKE DOMAIN-CONTAINING PROTEIN"/>
    <property type="match status" value="1"/>
</dbReference>
<dbReference type="Proteomes" id="UP000675920">
    <property type="component" value="Unplaced"/>
</dbReference>
<reference evidence="5" key="2">
    <citation type="submission" date="2025-08" db="UniProtKB">
        <authorList>
            <consortium name="RefSeq"/>
        </authorList>
    </citation>
    <scope>IDENTIFICATION</scope>
</reference>
<keyword evidence="2" id="KW-0413">Isomerase</keyword>
<dbReference type="GO" id="GO:0016853">
    <property type="term" value="F:isomerase activity"/>
    <property type="evidence" value="ECO:0007669"/>
    <property type="project" value="UniProtKB-KW"/>
</dbReference>
<reference evidence="5" key="1">
    <citation type="journal article" date="2014" name="Curr. Opin. Struct. Biol.">
        <title>The structural biology of phenazine biosynthesis.</title>
        <authorList>
            <person name="Blankenfeldt W."/>
            <person name="Parsons J.F."/>
        </authorList>
    </citation>
    <scope>NUCLEOTIDE SEQUENCE</scope>
</reference>
<dbReference type="PIRSF" id="PIRSF016184">
    <property type="entry name" value="PhzC_PhzF"/>
    <property type="match status" value="1"/>
</dbReference>
<comment type="similarity">
    <text evidence="1">Belongs to the PhzF family.</text>
</comment>
<dbReference type="InterPro" id="IPR003719">
    <property type="entry name" value="Phenazine_PhzF-like"/>
</dbReference>
<dbReference type="Gene3D" id="3.10.310.10">
    <property type="entry name" value="Diaminopimelate Epimerase, Chain A, domain 1"/>
    <property type="match status" value="2"/>
</dbReference>
<feature type="active site" evidence="3">
    <location>
        <position position="47"/>
    </location>
</feature>
<name>A0A8B6X1K9_9BURK</name>
<proteinExistence type="inferred from homology"/>
<dbReference type="SUPFAM" id="SSF54506">
    <property type="entry name" value="Diaminopimelate epimerase-like"/>
    <property type="match status" value="1"/>
</dbReference>
<evidence type="ECO:0000256" key="1">
    <source>
        <dbReference type="ARBA" id="ARBA00008270"/>
    </source>
</evidence>
<dbReference type="NCBIfam" id="TIGR00654">
    <property type="entry name" value="PhzF_family"/>
    <property type="match status" value="1"/>
</dbReference>
<keyword evidence="4" id="KW-1185">Reference proteome</keyword>
<dbReference type="OrthoDB" id="9788221at2"/>
<dbReference type="RefSeq" id="WP_028310301.1">
    <property type="nucleotide sequence ID" value="NZ_AXWS01000007.1"/>
</dbReference>
<evidence type="ECO:0000256" key="2">
    <source>
        <dbReference type="ARBA" id="ARBA00023235"/>
    </source>
</evidence>
<dbReference type="PANTHER" id="PTHR13774">
    <property type="entry name" value="PHENAZINE BIOSYNTHESIS PROTEIN"/>
    <property type="match status" value="1"/>
</dbReference>
<organism evidence="4 5">
    <name type="scientific">Derxia gummosa DSM 723</name>
    <dbReference type="NCBI Taxonomy" id="1121388"/>
    <lineage>
        <taxon>Bacteria</taxon>
        <taxon>Pseudomonadati</taxon>
        <taxon>Pseudomonadota</taxon>
        <taxon>Betaproteobacteria</taxon>
        <taxon>Burkholderiales</taxon>
        <taxon>Alcaligenaceae</taxon>
        <taxon>Derxia</taxon>
    </lineage>
</organism>
<evidence type="ECO:0000313" key="5">
    <source>
        <dbReference type="RefSeq" id="WP_028310301.1"/>
    </source>
</evidence>
<evidence type="ECO:0000256" key="3">
    <source>
        <dbReference type="PIRSR" id="PIRSR016184-1"/>
    </source>
</evidence>